<dbReference type="InterPro" id="IPR036388">
    <property type="entry name" value="WH-like_DNA-bd_sf"/>
</dbReference>
<dbReference type="InterPro" id="IPR050950">
    <property type="entry name" value="HTH-type_LysR_regulators"/>
</dbReference>
<dbReference type="PRINTS" id="PR00039">
    <property type="entry name" value="HTHLYSR"/>
</dbReference>
<keyword evidence="7" id="KW-1185">Reference proteome</keyword>
<name>A0A431TT94_9BURK</name>
<comment type="similarity">
    <text evidence="1">Belongs to the LysR transcriptional regulatory family.</text>
</comment>
<dbReference type="SUPFAM" id="SSF53850">
    <property type="entry name" value="Periplasmic binding protein-like II"/>
    <property type="match status" value="1"/>
</dbReference>
<dbReference type="PANTHER" id="PTHR30419">
    <property type="entry name" value="HTH-TYPE TRANSCRIPTIONAL REGULATOR YBHD"/>
    <property type="match status" value="1"/>
</dbReference>
<dbReference type="FunFam" id="1.10.10.10:FF:000001">
    <property type="entry name" value="LysR family transcriptional regulator"/>
    <property type="match status" value="1"/>
</dbReference>
<proteinExistence type="inferred from homology"/>
<gene>
    <name evidence="6" type="ORF">EJP69_05865</name>
</gene>
<dbReference type="Pfam" id="PF00126">
    <property type="entry name" value="HTH_1"/>
    <property type="match status" value="1"/>
</dbReference>
<keyword evidence="2" id="KW-0805">Transcription regulation</keyword>
<sequence length="305" mass="33540">MRKTPDLSTRQLRAFLALAEHRNFTRAAQGSHLSQPAFSALIRTLEDAVGTRLFDRDTRSVQLTPEGRLFEGSARRLLDDMGSAMGDLADHVERRKGRVRVAALPSLAAGWLPTVFAEFMQAWPGIRIDLDDALSDACIALVRSGQADFALAASGAGGTADSDLRARKLCTDRFHLVCRADHPLAREPRLTVKKIAPYPFIQMARNSSVRQALDAALHPQRLNAVFEVEHLATVMGLVEAGLGISVVPALTLFHFQRETLVTRPLPLPSLTRTLYVVQRREGSLSVAAQTLHDLIVERLGSLRLD</sequence>
<evidence type="ECO:0000256" key="1">
    <source>
        <dbReference type="ARBA" id="ARBA00009437"/>
    </source>
</evidence>
<dbReference type="Gene3D" id="3.40.190.290">
    <property type="match status" value="1"/>
</dbReference>
<keyword evidence="4" id="KW-0804">Transcription</keyword>
<evidence type="ECO:0000256" key="4">
    <source>
        <dbReference type="ARBA" id="ARBA00023163"/>
    </source>
</evidence>
<dbReference type="Pfam" id="PF03466">
    <property type="entry name" value="LysR_substrate"/>
    <property type="match status" value="1"/>
</dbReference>
<dbReference type="SUPFAM" id="SSF46785">
    <property type="entry name" value="Winged helix' DNA-binding domain"/>
    <property type="match status" value="1"/>
</dbReference>
<dbReference type="PROSITE" id="PS50931">
    <property type="entry name" value="HTH_LYSR"/>
    <property type="match status" value="1"/>
</dbReference>
<dbReference type="CDD" id="cd08440">
    <property type="entry name" value="PBP2_LTTR_like_4"/>
    <property type="match status" value="1"/>
</dbReference>
<evidence type="ECO:0000313" key="7">
    <source>
        <dbReference type="Proteomes" id="UP000267418"/>
    </source>
</evidence>
<reference evidence="6 7" key="1">
    <citation type="submission" date="2018-12" db="EMBL/GenBank/DDBJ databases">
        <title>The genome of Variovorax gossypii DSM 100435.</title>
        <authorList>
            <person name="Gao J."/>
            <person name="Sun J."/>
        </authorList>
    </citation>
    <scope>NUCLEOTIDE SEQUENCE [LARGE SCALE GENOMIC DNA]</scope>
    <source>
        <strain evidence="6 7">DSM 100435</strain>
    </source>
</reference>
<comment type="caution">
    <text evidence="6">The sequence shown here is derived from an EMBL/GenBank/DDBJ whole genome shotgun (WGS) entry which is preliminary data.</text>
</comment>
<dbReference type="GO" id="GO:0003700">
    <property type="term" value="F:DNA-binding transcription factor activity"/>
    <property type="evidence" value="ECO:0007669"/>
    <property type="project" value="InterPro"/>
</dbReference>
<keyword evidence="3" id="KW-0238">DNA-binding</keyword>
<evidence type="ECO:0000313" key="6">
    <source>
        <dbReference type="EMBL" id="RTQ37253.1"/>
    </source>
</evidence>
<protein>
    <submittedName>
        <fullName evidence="6">LysR family transcriptional regulator</fullName>
    </submittedName>
</protein>
<accession>A0A431TT94</accession>
<dbReference type="OrthoDB" id="646694at2"/>
<dbReference type="InterPro" id="IPR036390">
    <property type="entry name" value="WH_DNA-bd_sf"/>
</dbReference>
<feature type="domain" description="HTH lysR-type" evidence="5">
    <location>
        <begin position="7"/>
        <end position="64"/>
    </location>
</feature>
<dbReference type="EMBL" id="RXOE01000001">
    <property type="protein sequence ID" value="RTQ37253.1"/>
    <property type="molecule type" value="Genomic_DNA"/>
</dbReference>
<evidence type="ECO:0000259" key="5">
    <source>
        <dbReference type="PROSITE" id="PS50931"/>
    </source>
</evidence>
<dbReference type="InterPro" id="IPR000847">
    <property type="entry name" value="LysR_HTH_N"/>
</dbReference>
<evidence type="ECO:0000256" key="2">
    <source>
        <dbReference type="ARBA" id="ARBA00023015"/>
    </source>
</evidence>
<dbReference type="RefSeq" id="WP_126468992.1">
    <property type="nucleotide sequence ID" value="NZ_RXOE01000001.1"/>
</dbReference>
<dbReference type="GO" id="GO:0005829">
    <property type="term" value="C:cytosol"/>
    <property type="evidence" value="ECO:0007669"/>
    <property type="project" value="TreeGrafter"/>
</dbReference>
<dbReference type="AlphaFoldDB" id="A0A431TT94"/>
<evidence type="ECO:0000256" key="3">
    <source>
        <dbReference type="ARBA" id="ARBA00023125"/>
    </source>
</evidence>
<organism evidence="6 7">
    <name type="scientific">Variovorax gossypii</name>
    <dbReference type="NCBI Taxonomy" id="1679495"/>
    <lineage>
        <taxon>Bacteria</taxon>
        <taxon>Pseudomonadati</taxon>
        <taxon>Pseudomonadota</taxon>
        <taxon>Betaproteobacteria</taxon>
        <taxon>Burkholderiales</taxon>
        <taxon>Comamonadaceae</taxon>
        <taxon>Variovorax</taxon>
    </lineage>
</organism>
<dbReference type="Proteomes" id="UP000267418">
    <property type="component" value="Unassembled WGS sequence"/>
</dbReference>
<dbReference type="Gene3D" id="1.10.10.10">
    <property type="entry name" value="Winged helix-like DNA-binding domain superfamily/Winged helix DNA-binding domain"/>
    <property type="match status" value="1"/>
</dbReference>
<dbReference type="PANTHER" id="PTHR30419:SF8">
    <property type="entry name" value="NITROGEN ASSIMILATION TRANSCRIPTIONAL ACTIVATOR-RELATED"/>
    <property type="match status" value="1"/>
</dbReference>
<dbReference type="InterPro" id="IPR005119">
    <property type="entry name" value="LysR_subst-bd"/>
</dbReference>
<dbReference type="GO" id="GO:0003677">
    <property type="term" value="F:DNA binding"/>
    <property type="evidence" value="ECO:0007669"/>
    <property type="project" value="UniProtKB-KW"/>
</dbReference>